<reference evidence="1 2" key="1">
    <citation type="journal article" date="2014" name="BMC Genomics">
        <title>Comparison of environmental and isolate Sulfobacillus genomes reveals diverse carbon, sulfur, nitrogen, and hydrogen metabolisms.</title>
        <authorList>
            <person name="Justice N.B."/>
            <person name="Norman A."/>
            <person name="Brown C.T."/>
            <person name="Singh A."/>
            <person name="Thomas B.C."/>
            <person name="Banfield J.F."/>
        </authorList>
    </citation>
    <scope>NUCLEOTIDE SEQUENCE [LARGE SCALE GENOMIC DNA]</scope>
    <source>
        <strain evidence="1">AMDSBA1</strain>
    </source>
</reference>
<sequence length="141" mass="14817">MSDMVMFPLKGAGGTANAPTNIGSASYTKFAANSTYDLIVVGALHREARERSFVITNTLNEAITNVTFWLFDSTLDTYSNTAGGMNYVHPGGIASNGYGQYTSEQAGILAAHFDSVIVTLGMGGTAPTSGEVVVSVVEYFV</sequence>
<organism evidence="1 2">
    <name type="scientific">Sulfobacillus benefaciens</name>
    <dbReference type="NCBI Taxonomy" id="453960"/>
    <lineage>
        <taxon>Bacteria</taxon>
        <taxon>Bacillati</taxon>
        <taxon>Bacillota</taxon>
        <taxon>Clostridia</taxon>
        <taxon>Eubacteriales</taxon>
        <taxon>Clostridiales Family XVII. Incertae Sedis</taxon>
        <taxon>Sulfobacillus</taxon>
    </lineage>
</organism>
<dbReference type="EMBL" id="PXYT01000145">
    <property type="protein sequence ID" value="PSR21088.1"/>
    <property type="molecule type" value="Genomic_DNA"/>
</dbReference>
<protein>
    <submittedName>
        <fullName evidence="1">Uncharacterized protein</fullName>
    </submittedName>
</protein>
<accession>A0A2T2WFV0</accession>
<evidence type="ECO:0000313" key="2">
    <source>
        <dbReference type="Proteomes" id="UP000242699"/>
    </source>
</evidence>
<comment type="caution">
    <text evidence="1">The sequence shown here is derived from an EMBL/GenBank/DDBJ whole genome shotgun (WGS) entry which is preliminary data.</text>
</comment>
<evidence type="ECO:0000313" key="1">
    <source>
        <dbReference type="EMBL" id="PSR21088.1"/>
    </source>
</evidence>
<gene>
    <name evidence="1" type="ORF">C7B43_21500</name>
</gene>
<name>A0A2T2WFV0_9FIRM</name>
<dbReference type="Proteomes" id="UP000242699">
    <property type="component" value="Unassembled WGS sequence"/>
</dbReference>
<dbReference type="AlphaFoldDB" id="A0A2T2WFV0"/>
<proteinExistence type="predicted"/>